<sequence>MVCDVLLNSLFRFNSLRTWTIRGARKSRGGGTDRIETCLEKVATTGEIGIAATGIPRIRPRSVIACWFILSGGGQKKSGWGTDRIRTCLERVATTGEIGIASTGIPRIRPRSVIAC</sequence>
<reference evidence="1 2" key="1">
    <citation type="submission" date="2021-06" db="EMBL/GenBank/DDBJ databases">
        <title>Caerostris darwini draft genome.</title>
        <authorList>
            <person name="Kono N."/>
            <person name="Arakawa K."/>
        </authorList>
    </citation>
    <scope>NUCLEOTIDE SEQUENCE [LARGE SCALE GENOMIC DNA]</scope>
</reference>
<evidence type="ECO:0000313" key="1">
    <source>
        <dbReference type="EMBL" id="GIY13022.1"/>
    </source>
</evidence>
<keyword evidence="2" id="KW-1185">Reference proteome</keyword>
<dbReference type="AlphaFoldDB" id="A0AAV4QY28"/>
<organism evidence="1 2">
    <name type="scientific">Caerostris darwini</name>
    <dbReference type="NCBI Taxonomy" id="1538125"/>
    <lineage>
        <taxon>Eukaryota</taxon>
        <taxon>Metazoa</taxon>
        <taxon>Ecdysozoa</taxon>
        <taxon>Arthropoda</taxon>
        <taxon>Chelicerata</taxon>
        <taxon>Arachnida</taxon>
        <taxon>Araneae</taxon>
        <taxon>Araneomorphae</taxon>
        <taxon>Entelegynae</taxon>
        <taxon>Araneoidea</taxon>
        <taxon>Araneidae</taxon>
        <taxon>Caerostris</taxon>
    </lineage>
</organism>
<evidence type="ECO:0000313" key="2">
    <source>
        <dbReference type="Proteomes" id="UP001054837"/>
    </source>
</evidence>
<dbReference type="Proteomes" id="UP001054837">
    <property type="component" value="Unassembled WGS sequence"/>
</dbReference>
<dbReference type="EMBL" id="BPLQ01005166">
    <property type="protein sequence ID" value="GIY13022.1"/>
    <property type="molecule type" value="Genomic_DNA"/>
</dbReference>
<gene>
    <name evidence="1" type="ORF">CDAR_96511</name>
</gene>
<comment type="caution">
    <text evidence="1">The sequence shown here is derived from an EMBL/GenBank/DDBJ whole genome shotgun (WGS) entry which is preliminary data.</text>
</comment>
<name>A0AAV4QY28_9ARAC</name>
<accession>A0AAV4QY28</accession>
<proteinExistence type="predicted"/>
<protein>
    <submittedName>
        <fullName evidence="1">Uncharacterized protein</fullName>
    </submittedName>
</protein>